<feature type="domain" description="DUF7133" evidence="2">
    <location>
        <begin position="90"/>
        <end position="230"/>
    </location>
</feature>
<dbReference type="Gene3D" id="2.120.10.30">
    <property type="entry name" value="TolB, C-terminal domain"/>
    <property type="match status" value="1"/>
</dbReference>
<dbReference type="AlphaFoldDB" id="A0A7W7Y790"/>
<dbReference type="RefSeq" id="WP_221306017.1">
    <property type="nucleotide sequence ID" value="NZ_JACHIG010000001.1"/>
</dbReference>
<evidence type="ECO:0000256" key="1">
    <source>
        <dbReference type="SAM" id="SignalP"/>
    </source>
</evidence>
<evidence type="ECO:0000313" key="4">
    <source>
        <dbReference type="Proteomes" id="UP000590740"/>
    </source>
</evidence>
<name>A0A7W7Y790_9BACT</name>
<comment type="caution">
    <text evidence="3">The sequence shown here is derived from an EMBL/GenBank/DDBJ whole genome shotgun (WGS) entry which is preliminary data.</text>
</comment>
<accession>A0A7W7Y790</accession>
<dbReference type="EMBL" id="JACHIG010000001">
    <property type="protein sequence ID" value="MBB5030907.1"/>
    <property type="molecule type" value="Genomic_DNA"/>
</dbReference>
<evidence type="ECO:0000259" key="2">
    <source>
        <dbReference type="Pfam" id="PF23500"/>
    </source>
</evidence>
<dbReference type="Proteomes" id="UP000590740">
    <property type="component" value="Unassembled WGS sequence"/>
</dbReference>
<dbReference type="SUPFAM" id="SSF63829">
    <property type="entry name" value="Calcium-dependent phosphotriesterase"/>
    <property type="match status" value="1"/>
</dbReference>
<dbReference type="InterPro" id="IPR055557">
    <property type="entry name" value="DUF7133"/>
</dbReference>
<protein>
    <recommendedName>
        <fullName evidence="2">DUF7133 domain-containing protein</fullName>
    </recommendedName>
</protein>
<dbReference type="Pfam" id="PF23500">
    <property type="entry name" value="DUF7133"/>
    <property type="match status" value="1"/>
</dbReference>
<dbReference type="PANTHER" id="PTHR33546">
    <property type="entry name" value="LARGE, MULTIFUNCTIONAL SECRETED PROTEIN-RELATED"/>
    <property type="match status" value="1"/>
</dbReference>
<reference evidence="3 4" key="1">
    <citation type="submission" date="2020-08" db="EMBL/GenBank/DDBJ databases">
        <title>Genomic Encyclopedia of Type Strains, Phase IV (KMG-IV): sequencing the most valuable type-strain genomes for metagenomic binning, comparative biology and taxonomic classification.</title>
        <authorList>
            <person name="Goeker M."/>
        </authorList>
    </citation>
    <scope>NUCLEOTIDE SEQUENCE [LARGE SCALE GENOMIC DNA]</scope>
    <source>
        <strain evidence="3 4">DSM 12252</strain>
    </source>
</reference>
<organism evidence="3 4">
    <name type="scientific">Prosthecobacter vanneervenii</name>
    <dbReference type="NCBI Taxonomy" id="48466"/>
    <lineage>
        <taxon>Bacteria</taxon>
        <taxon>Pseudomonadati</taxon>
        <taxon>Verrucomicrobiota</taxon>
        <taxon>Verrucomicrobiia</taxon>
        <taxon>Verrucomicrobiales</taxon>
        <taxon>Verrucomicrobiaceae</taxon>
        <taxon>Prosthecobacter</taxon>
    </lineage>
</organism>
<dbReference type="PANTHER" id="PTHR33546:SF1">
    <property type="entry name" value="LARGE, MULTIFUNCTIONAL SECRETED PROTEIN"/>
    <property type="match status" value="1"/>
</dbReference>
<proteinExistence type="predicted"/>
<feature type="signal peptide" evidence="1">
    <location>
        <begin position="1"/>
        <end position="35"/>
    </location>
</feature>
<gene>
    <name evidence="3" type="ORF">HNQ65_000461</name>
</gene>
<feature type="chain" id="PRO_5031575408" description="DUF7133 domain-containing protein" evidence="1">
    <location>
        <begin position="36"/>
        <end position="504"/>
    </location>
</feature>
<keyword evidence="1" id="KW-0732">Signal</keyword>
<evidence type="ECO:0000313" key="3">
    <source>
        <dbReference type="EMBL" id="MBB5030907.1"/>
    </source>
</evidence>
<keyword evidence="4" id="KW-1185">Reference proteome</keyword>
<sequence length="504" mass="55142">MESYQNAAAKLCSLCLSAPLRLILGLLVVFSAAHAQDQSAYYRIETYEPPKGVNFEASGIAVTADGRLAVALRKGEIWIAQNPTDTSKPDFRLFASGLHEILGLAWHDGALYATQRAEVTRLRDTDGDGKADEYLCASTGWGVSAAYHEYAYGPVFDKEGNIYTSLNCSMGKTWKGAGDEATHPLWRGWVVRTTPQAQLEPFCAGFRSPCGIGQNAEGDIFITDQQGNWMPTTPLFHARKGAYFSHADSIPDAQRPESPVKIALKQPDGITVAEAMKKVQGYTPPAVWLPYVKMGQSGTGIACDLSPGKFGPFEKQLFLGEFVLSGVNRVFLEKVGGEYQGACFPFIDGLQCAALALGFLPDGSLIVGQSNRGWNSKGNRPFGLQRIVWTHKTPLEVRTMQLTNSGFRFTFTLPVDAASLTALTGTSYTYPFQSKYGGDELDTQPLKIDSVQLSPDGLTLHVQCPTTLRPGYVHEFELPPLKAKDGTPLWHRMAYYTVNKLITD</sequence>
<dbReference type="InterPro" id="IPR011042">
    <property type="entry name" value="6-blade_b-propeller_TolB-like"/>
</dbReference>